<protein>
    <submittedName>
        <fullName evidence="1">Uncharacterized protein</fullName>
    </submittedName>
</protein>
<name>A0ACB9XEP7_CHAAC</name>
<accession>A0ACB9XEP7</accession>
<comment type="caution">
    <text evidence="1">The sequence shown here is derived from an EMBL/GenBank/DDBJ whole genome shotgun (WGS) entry which is preliminary data.</text>
</comment>
<proteinExistence type="predicted"/>
<keyword evidence="2" id="KW-1185">Reference proteome</keyword>
<feature type="non-terminal residue" evidence="1">
    <location>
        <position position="1"/>
    </location>
</feature>
<sequence length="95" mass="9992">TSCESSLQNHGKQEVLSQNCSTVQIQAVHGVPYVPHCSLCLPGTGGTGTGFQVPLAAYAGKLVMSSRGTRLTERERERKSSDRKNVKACLCAGGG</sequence>
<dbReference type="Proteomes" id="UP001057452">
    <property type="component" value="Chromosome 6"/>
</dbReference>
<evidence type="ECO:0000313" key="1">
    <source>
        <dbReference type="EMBL" id="KAI4825496.1"/>
    </source>
</evidence>
<dbReference type="EMBL" id="CM043790">
    <property type="protein sequence ID" value="KAI4825496.1"/>
    <property type="molecule type" value="Genomic_DNA"/>
</dbReference>
<organism evidence="1 2">
    <name type="scientific">Chaenocephalus aceratus</name>
    <name type="common">Blackfin icefish</name>
    <name type="synonym">Chaenichthys aceratus</name>
    <dbReference type="NCBI Taxonomy" id="36190"/>
    <lineage>
        <taxon>Eukaryota</taxon>
        <taxon>Metazoa</taxon>
        <taxon>Chordata</taxon>
        <taxon>Craniata</taxon>
        <taxon>Vertebrata</taxon>
        <taxon>Euteleostomi</taxon>
        <taxon>Actinopterygii</taxon>
        <taxon>Neopterygii</taxon>
        <taxon>Teleostei</taxon>
        <taxon>Neoteleostei</taxon>
        <taxon>Acanthomorphata</taxon>
        <taxon>Eupercaria</taxon>
        <taxon>Perciformes</taxon>
        <taxon>Notothenioidei</taxon>
        <taxon>Channichthyidae</taxon>
        <taxon>Chaenocephalus</taxon>
    </lineage>
</organism>
<gene>
    <name evidence="1" type="ORF">KUCAC02_021176</name>
</gene>
<evidence type="ECO:0000313" key="2">
    <source>
        <dbReference type="Proteomes" id="UP001057452"/>
    </source>
</evidence>
<feature type="non-terminal residue" evidence="1">
    <location>
        <position position="95"/>
    </location>
</feature>
<reference evidence="1" key="1">
    <citation type="submission" date="2022-05" db="EMBL/GenBank/DDBJ databases">
        <title>Chromosome-level genome of Chaenocephalus aceratus.</title>
        <authorList>
            <person name="Park H."/>
        </authorList>
    </citation>
    <scope>NUCLEOTIDE SEQUENCE</scope>
    <source>
        <strain evidence="1">KU_202001</strain>
    </source>
</reference>